<proteinExistence type="predicted"/>
<accession>A0ACC8D2W6</accession>
<dbReference type="Proteomes" id="UP000091857">
    <property type="component" value="Chromosome 10"/>
</dbReference>
<sequence>MMKLLLLLMLIIGGTVLCSLGFELESLASENKSFGSQVAGKSNAGKKSYLGFEDHARRNHMKNMIGNFRSKHENIQTAASASNQNGDANFRYNHMIMSRSLLQGIPCSSIPANPSCSPPGGPS</sequence>
<evidence type="ECO:0000313" key="1">
    <source>
        <dbReference type="EMBL" id="OAY40119.2"/>
    </source>
</evidence>
<dbReference type="EMBL" id="CM004396">
    <property type="protein sequence ID" value="OAY40119.2"/>
    <property type="molecule type" value="Genomic_DNA"/>
</dbReference>
<keyword evidence="2" id="KW-1185">Reference proteome</keyword>
<reference evidence="2" key="1">
    <citation type="journal article" date="2016" name="Nat. Biotechnol.">
        <title>Sequencing wild and cultivated cassava and related species reveals extensive interspecific hybridization and genetic diversity.</title>
        <authorList>
            <person name="Bredeson J.V."/>
            <person name="Lyons J.B."/>
            <person name="Prochnik S.E."/>
            <person name="Wu G.A."/>
            <person name="Ha C.M."/>
            <person name="Edsinger-Gonzales E."/>
            <person name="Grimwood J."/>
            <person name="Schmutz J."/>
            <person name="Rabbi I.Y."/>
            <person name="Egesi C."/>
            <person name="Nauluvula P."/>
            <person name="Lebot V."/>
            <person name="Ndunguru J."/>
            <person name="Mkamilo G."/>
            <person name="Bart R.S."/>
            <person name="Setter T.L."/>
            <person name="Gleadow R.M."/>
            <person name="Kulakow P."/>
            <person name="Ferguson M.E."/>
            <person name="Rounsley S."/>
            <person name="Rokhsar D.S."/>
        </authorList>
    </citation>
    <scope>NUCLEOTIDE SEQUENCE [LARGE SCALE GENOMIC DNA]</scope>
    <source>
        <strain evidence="2">cv. AM560-2</strain>
    </source>
</reference>
<protein>
    <submittedName>
        <fullName evidence="1">Uncharacterized protein</fullName>
    </submittedName>
</protein>
<organism evidence="1 2">
    <name type="scientific">Manihot esculenta</name>
    <name type="common">Cassava</name>
    <name type="synonym">Jatropha manihot</name>
    <dbReference type="NCBI Taxonomy" id="3983"/>
    <lineage>
        <taxon>Eukaryota</taxon>
        <taxon>Viridiplantae</taxon>
        <taxon>Streptophyta</taxon>
        <taxon>Embryophyta</taxon>
        <taxon>Tracheophyta</taxon>
        <taxon>Spermatophyta</taxon>
        <taxon>Magnoliopsida</taxon>
        <taxon>eudicotyledons</taxon>
        <taxon>Gunneridae</taxon>
        <taxon>Pentapetalae</taxon>
        <taxon>rosids</taxon>
        <taxon>fabids</taxon>
        <taxon>Malpighiales</taxon>
        <taxon>Euphorbiaceae</taxon>
        <taxon>Crotonoideae</taxon>
        <taxon>Manihoteae</taxon>
        <taxon>Manihot</taxon>
    </lineage>
</organism>
<evidence type="ECO:0000313" key="2">
    <source>
        <dbReference type="Proteomes" id="UP000091857"/>
    </source>
</evidence>
<gene>
    <name evidence="1" type="ORF">MANES_10G110001v8</name>
</gene>
<name>A0ACC8D2W6_MANES</name>
<comment type="caution">
    <text evidence="1">The sequence shown here is derived from an EMBL/GenBank/DDBJ whole genome shotgun (WGS) entry which is preliminary data.</text>
</comment>